<dbReference type="InterPro" id="IPR010090">
    <property type="entry name" value="Phage_tape_meas"/>
</dbReference>
<name>A0A175R8T9_9HYPH</name>
<dbReference type="Pfam" id="PF10145">
    <property type="entry name" value="PhageMin_Tail"/>
    <property type="match status" value="1"/>
</dbReference>
<dbReference type="AlphaFoldDB" id="A0A175R8T9"/>
<dbReference type="PATRIC" id="fig|401562.3.peg.2355"/>
<sequence>MRLSSELVLSLTDRVSGAARGARRALGDLERRVRSLSDQSRISAQDAAGMGRAQSLMVAGAARLIAPVAGALSAQQVISSAADFESAMTEIQKKAGTTADETRRLGEEIKALSTSGELAVPIEEILGAYERGAAAGIPIAELKQFARLSVQAADAFGMPAEEVGNFAAGLKTAMGLSDKAIKRVFDLTNSLADAGISDEKDIVNFVDRTGASLKTLGLNMDQTLAIGSTLLNLKMGPEVAATAMEALSTKMLTATTLAGEHRKTFEKYMGPIKSFSKAVKKDANGALLQMLDRIQKLNSEQRMEFLSSFVGQEHASKILRLAEATDEYRRNLALAADEAKWDDSLGASYKLKLDDFWSQWQLVKNAFRELTIDAGTMGLPSLKNGLNGLRDLIGEIGIGLQTLEAKVDWTDVDAAKRSVGELGDDLASLLKIDTTGSTIGDFFRDLATIINDTTSFVKAAAVEAKEFIAFVKDPIGFMSDDAARQATGERWGLPEYQRKQQDSGFTIKLPEFLGGEPAPEPSPQKRADLARQQADREAKATSSNPIEAVQARASIGALGGTLPASPPRRGPDPVRRAIGAAERVGTEQANLNQARGLPRSFYGKRLATAKAELAELSAGLPENAQRDLDAYAAVVAASGGQVTDQARQIGENIRSALSVTATPQVDTSGLDAAQAKVDRLHQSLQALPGAVAGAALNAQRNADDFDDVNADIED</sequence>
<proteinExistence type="predicted"/>
<dbReference type="Proteomes" id="UP000078272">
    <property type="component" value="Unassembled WGS sequence"/>
</dbReference>
<organism evidence="4 5">
    <name type="scientific">Aureimonas ureilytica</name>
    <dbReference type="NCBI Taxonomy" id="401562"/>
    <lineage>
        <taxon>Bacteria</taxon>
        <taxon>Pseudomonadati</taxon>
        <taxon>Pseudomonadota</taxon>
        <taxon>Alphaproteobacteria</taxon>
        <taxon>Hyphomicrobiales</taxon>
        <taxon>Aurantimonadaceae</taxon>
        <taxon>Aureimonas</taxon>
    </lineage>
</organism>
<dbReference type="PANTHER" id="PTHR37813">
    <property type="entry name" value="FELS-2 PROPHAGE PROTEIN"/>
    <property type="match status" value="1"/>
</dbReference>
<keyword evidence="1" id="KW-1188">Viral release from host cell</keyword>
<dbReference type="PANTHER" id="PTHR37813:SF1">
    <property type="entry name" value="FELS-2 PROPHAGE PROTEIN"/>
    <property type="match status" value="1"/>
</dbReference>
<evidence type="ECO:0000313" key="4">
    <source>
        <dbReference type="EMBL" id="KTQ94996.1"/>
    </source>
</evidence>
<evidence type="ECO:0000313" key="5">
    <source>
        <dbReference type="Proteomes" id="UP000078272"/>
    </source>
</evidence>
<gene>
    <name evidence="4" type="ORF">NS226_13780</name>
</gene>
<feature type="compositionally biased region" description="Basic and acidic residues" evidence="2">
    <location>
        <begin position="523"/>
        <end position="539"/>
    </location>
</feature>
<dbReference type="RefSeq" id="WP_058635470.1">
    <property type="nucleotide sequence ID" value="NZ_LDPZ01000026.1"/>
</dbReference>
<feature type="region of interest" description="Disordered" evidence="2">
    <location>
        <begin position="510"/>
        <end position="547"/>
    </location>
</feature>
<evidence type="ECO:0000256" key="2">
    <source>
        <dbReference type="SAM" id="MobiDB-lite"/>
    </source>
</evidence>
<reference evidence="4 5" key="1">
    <citation type="journal article" date="2016" name="Front. Microbiol.">
        <title>Genomic Resource of Rice Seed Associated Bacteria.</title>
        <authorList>
            <person name="Midha S."/>
            <person name="Bansal K."/>
            <person name="Sharma S."/>
            <person name="Kumar N."/>
            <person name="Patil P.P."/>
            <person name="Chaudhry V."/>
            <person name="Patil P.B."/>
        </authorList>
    </citation>
    <scope>NUCLEOTIDE SEQUENCE [LARGE SCALE GENOMIC DNA]</scope>
    <source>
        <strain evidence="4 5">NS226</strain>
    </source>
</reference>
<dbReference type="OrthoDB" id="7906853at2"/>
<comment type="caution">
    <text evidence="4">The sequence shown here is derived from an EMBL/GenBank/DDBJ whole genome shotgun (WGS) entry which is preliminary data.</text>
</comment>
<evidence type="ECO:0000256" key="1">
    <source>
        <dbReference type="ARBA" id="ARBA00022612"/>
    </source>
</evidence>
<protein>
    <recommendedName>
        <fullName evidence="3">Phage tail tape measure protein domain-containing protein</fullName>
    </recommendedName>
</protein>
<dbReference type="EMBL" id="LDPZ01000026">
    <property type="protein sequence ID" value="KTQ94996.1"/>
    <property type="molecule type" value="Genomic_DNA"/>
</dbReference>
<accession>A0A175R8T9</accession>
<dbReference type="NCBIfam" id="TIGR01760">
    <property type="entry name" value="tape_meas_TP901"/>
    <property type="match status" value="1"/>
</dbReference>
<evidence type="ECO:0000259" key="3">
    <source>
        <dbReference type="Pfam" id="PF10145"/>
    </source>
</evidence>
<feature type="domain" description="Phage tail tape measure protein" evidence="3">
    <location>
        <begin position="110"/>
        <end position="309"/>
    </location>
</feature>